<name>A0AC35GKW8_9BILA</name>
<organism evidence="1 2">
    <name type="scientific">Panagrolaimus sp. PS1159</name>
    <dbReference type="NCBI Taxonomy" id="55785"/>
    <lineage>
        <taxon>Eukaryota</taxon>
        <taxon>Metazoa</taxon>
        <taxon>Ecdysozoa</taxon>
        <taxon>Nematoda</taxon>
        <taxon>Chromadorea</taxon>
        <taxon>Rhabditida</taxon>
        <taxon>Tylenchina</taxon>
        <taxon>Panagrolaimomorpha</taxon>
        <taxon>Panagrolaimoidea</taxon>
        <taxon>Panagrolaimidae</taxon>
        <taxon>Panagrolaimus</taxon>
    </lineage>
</organism>
<dbReference type="WBParaSite" id="PS1159_v2.g6117.t1">
    <property type="protein sequence ID" value="PS1159_v2.g6117.t1"/>
    <property type="gene ID" value="PS1159_v2.g6117"/>
</dbReference>
<proteinExistence type="predicted"/>
<reference evidence="2" key="1">
    <citation type="submission" date="2022-11" db="UniProtKB">
        <authorList>
            <consortium name="WormBaseParasite"/>
        </authorList>
    </citation>
    <scope>IDENTIFICATION</scope>
</reference>
<accession>A0AC35GKW8</accession>
<dbReference type="Proteomes" id="UP000887580">
    <property type="component" value="Unplaced"/>
</dbReference>
<evidence type="ECO:0000313" key="2">
    <source>
        <dbReference type="WBParaSite" id="PS1159_v2.g6117.t1"/>
    </source>
</evidence>
<protein>
    <submittedName>
        <fullName evidence="2">C2H2-type domain-containing protein</fullName>
    </submittedName>
</protein>
<sequence>MERIYSYSMDDSDSLDDRATSSSTLNSIYDINPLDDNDVFSPDLSLFDETSVWNPKVSGNEALKTNNSIESNNATAATSVNNGSKIIRITEPSNTILQPIILQPESKIIKMTVVSSATPVDMPVLTREAPFRPEQLSASSLASRRTMFASCASSSSSRPYQIFECPKCQKHLPSKHALAKHLHIHDPPRYKCAQC</sequence>
<evidence type="ECO:0000313" key="1">
    <source>
        <dbReference type="Proteomes" id="UP000887580"/>
    </source>
</evidence>